<dbReference type="RefSeq" id="WP_310375066.1">
    <property type="nucleotide sequence ID" value="NZ_JAVDXT010000003.1"/>
</dbReference>
<evidence type="ECO:0000256" key="2">
    <source>
        <dbReference type="ARBA" id="ARBA00008657"/>
    </source>
</evidence>
<sequence length="322" mass="34832">MFKNVMVYRIAPGWTADLVKIEAALDKERFAECGASQEMSMGWTEPRNVANGPLLESIGGQLILKLMFESKAVPSSVIKRKAEERLAQIEATTGRKPGKKERKEISEDVKLSLLPMAFTKRGAVLVWIDPTAQVLVIDAGSQGRADEVITALVKAIDGFGVLQINTAISPATAMANWLTTQEPPAGFSIDRECELKAADESKSVVKYARHALDIDEVRQHVADGKLPTKLAMTWDGRVSFMLTEGLQIKKVTFLDGVFDGTSQEKEDGFDADAAISTGEMRQMIPDLLLALGGEMALSEAGTTPDAAPAQPLQAVNLAESPF</sequence>
<keyword evidence="5" id="KW-0233">DNA recombination</keyword>
<evidence type="ECO:0000256" key="3">
    <source>
        <dbReference type="ARBA" id="ARBA00022296"/>
    </source>
</evidence>
<evidence type="ECO:0000256" key="1">
    <source>
        <dbReference type="ARBA" id="ARBA00004453"/>
    </source>
</evidence>
<evidence type="ECO:0000256" key="4">
    <source>
        <dbReference type="ARBA" id="ARBA00022490"/>
    </source>
</evidence>
<keyword evidence="4" id="KW-0963">Cytoplasm</keyword>
<keyword evidence="7" id="KW-1185">Reference proteome</keyword>
<dbReference type="Proteomes" id="UP001180487">
    <property type="component" value="Unassembled WGS sequence"/>
</dbReference>
<evidence type="ECO:0000313" key="6">
    <source>
        <dbReference type="EMBL" id="MDR7378792.1"/>
    </source>
</evidence>
<evidence type="ECO:0000313" key="7">
    <source>
        <dbReference type="Proteomes" id="UP001180487"/>
    </source>
</evidence>
<accession>A0ABU2CBS4</accession>
<name>A0ABU2CBS4_9BURK</name>
<dbReference type="PANTHER" id="PTHR38103:SF1">
    <property type="entry name" value="RECOMBINATION-ASSOCIATED PROTEIN RDGC"/>
    <property type="match status" value="1"/>
</dbReference>
<proteinExistence type="inferred from homology"/>
<gene>
    <name evidence="6" type="ORF">J2X19_003486</name>
</gene>
<comment type="subcellular location">
    <subcellularLocation>
        <location evidence="1">Cytoplasm</location>
        <location evidence="1">Nucleoid</location>
    </subcellularLocation>
</comment>
<dbReference type="NCBIfam" id="NF001463">
    <property type="entry name" value="PRK00321.1-4"/>
    <property type="match status" value="1"/>
</dbReference>
<protein>
    <recommendedName>
        <fullName evidence="3">Recombination-associated protein RdgC</fullName>
    </recommendedName>
</protein>
<dbReference type="NCBIfam" id="NF001464">
    <property type="entry name" value="PRK00321.1-5"/>
    <property type="match status" value="1"/>
</dbReference>
<dbReference type="InterPro" id="IPR007476">
    <property type="entry name" value="RdgC"/>
</dbReference>
<comment type="caution">
    <text evidence="6">The sequence shown here is derived from an EMBL/GenBank/DDBJ whole genome shotgun (WGS) entry which is preliminary data.</text>
</comment>
<dbReference type="EMBL" id="JAVDXT010000003">
    <property type="protein sequence ID" value="MDR7378792.1"/>
    <property type="molecule type" value="Genomic_DNA"/>
</dbReference>
<evidence type="ECO:0000256" key="5">
    <source>
        <dbReference type="ARBA" id="ARBA00023172"/>
    </source>
</evidence>
<comment type="similarity">
    <text evidence="2">Belongs to the RdgC family.</text>
</comment>
<reference evidence="6 7" key="1">
    <citation type="submission" date="2023-07" db="EMBL/GenBank/DDBJ databases">
        <title>Sorghum-associated microbial communities from plants grown in Nebraska, USA.</title>
        <authorList>
            <person name="Schachtman D."/>
        </authorList>
    </citation>
    <scope>NUCLEOTIDE SEQUENCE [LARGE SCALE GENOMIC DNA]</scope>
    <source>
        <strain evidence="6 7">BE313</strain>
    </source>
</reference>
<dbReference type="Pfam" id="PF04381">
    <property type="entry name" value="RdgC"/>
    <property type="match status" value="1"/>
</dbReference>
<dbReference type="PANTHER" id="PTHR38103">
    <property type="entry name" value="RECOMBINATION-ASSOCIATED PROTEIN RDGC"/>
    <property type="match status" value="1"/>
</dbReference>
<organism evidence="6 7">
    <name type="scientific">Rhodoferax ferrireducens</name>
    <dbReference type="NCBI Taxonomy" id="192843"/>
    <lineage>
        <taxon>Bacteria</taxon>
        <taxon>Pseudomonadati</taxon>
        <taxon>Pseudomonadota</taxon>
        <taxon>Betaproteobacteria</taxon>
        <taxon>Burkholderiales</taxon>
        <taxon>Comamonadaceae</taxon>
        <taxon>Rhodoferax</taxon>
    </lineage>
</organism>